<keyword evidence="1" id="KW-1133">Transmembrane helix</keyword>
<evidence type="ECO:0008006" key="5">
    <source>
        <dbReference type="Google" id="ProtNLM"/>
    </source>
</evidence>
<dbReference type="Proteomes" id="UP001470230">
    <property type="component" value="Unassembled WGS sequence"/>
</dbReference>
<dbReference type="EMBL" id="JAPFFF010000010">
    <property type="protein sequence ID" value="KAK8880418.1"/>
    <property type="molecule type" value="Genomic_DNA"/>
</dbReference>
<reference evidence="3 4" key="1">
    <citation type="submission" date="2024-04" db="EMBL/GenBank/DDBJ databases">
        <title>Tritrichomonas musculus Genome.</title>
        <authorList>
            <person name="Alves-Ferreira E."/>
            <person name="Grigg M."/>
            <person name="Lorenzi H."/>
            <person name="Galac M."/>
        </authorList>
    </citation>
    <scope>NUCLEOTIDE SEQUENCE [LARGE SCALE GENOMIC DNA]</scope>
    <source>
        <strain evidence="3 4">EAF2021</strain>
    </source>
</reference>
<evidence type="ECO:0000313" key="3">
    <source>
        <dbReference type="EMBL" id="KAK8880418.1"/>
    </source>
</evidence>
<evidence type="ECO:0000313" key="4">
    <source>
        <dbReference type="Proteomes" id="UP001470230"/>
    </source>
</evidence>
<keyword evidence="2" id="KW-0732">Signal</keyword>
<keyword evidence="4" id="KW-1185">Reference proteome</keyword>
<feature type="transmembrane region" description="Helical" evidence="1">
    <location>
        <begin position="839"/>
        <end position="865"/>
    </location>
</feature>
<sequence length="893" mass="98400">MNILFFAALIFFNFADSCHAKPSGNIIDIAEYKGGLINTDLTVYGCNAETSQTFKANSVRFVLYNCKFNSNKGDRAGAIDFTNLGCNLDVCKQVNLITKCQFINCESGDEGGAIYTMLMSEGNYFEIKDSTFENCKSGKGGAISYACNKGIFDNCKFIHNTATQSGNDFYITQLSDDAVLSITNCEFEVHSSSSCMIYMMSYGQYNFEFKDNKMKIIENTHNEFHLFDSMTDSFQGTLKFSGNCMSPADDKNIIKGPKAQSLNLDLNNDFVLCQTSPDTPNPPDSCHAKPSGKIIDIAEYKGGLINTDLTVYGCNAETSQTFKANSVRFVLYNCKFNSNKGDRAGAIDFTNLGCNLDVCKQVNLITKCQFINCESGDEGGAIYTMLMSEGNYFEIKDSTFENCKSGKGGAISYACNKGIFDNCKFIHNTATQSGNDFYITQLSDDAVLSITNCEFEVHSSSSCMIYMMSYGQYNFEFKDNKMKIIENTHNEFHLFDSMTDSFQGTLKFSGNCMSPADDKNIIKGPKAQSLNLDLNKDFVLCQTSPDTPNPPDTFEPFVPSNQDVIVSSKCESNGRCDYEEKANEAIYVFVDLSSFKDITSTGVNGGALNVKNAGLNVNKTTFTNCRVNNGGGGAIYAVYSYEHKNSIKFDNIKFVQNKAAYGGAVYVFSKSAENYVLIQSCAFNSNSLISSSEAPLSGGSAMYLTVNVGSVKNCQFNGEGTGSLIVSSENFDEVSSLKRINTLNRKSSLLISNSVFNQCNKESTSIYYIGGENAGHVEVKSCIFKGKLAKGSRFIDGELSTKDSQKMIVNSCKFENYDVKTAVNDNIAEVQRSEKTTNLLAWTLNNLVEIAFCATILTIVALFVIMNKKKPTKMIENENETENENENDNENDI</sequence>
<dbReference type="PANTHER" id="PTHR11319:SF35">
    <property type="entry name" value="OUTER MEMBRANE PROTEIN PMPC-RELATED"/>
    <property type="match status" value="1"/>
</dbReference>
<dbReference type="PANTHER" id="PTHR11319">
    <property type="entry name" value="G PROTEIN-COUPLED RECEPTOR-RELATED"/>
    <property type="match status" value="1"/>
</dbReference>
<evidence type="ECO:0000256" key="2">
    <source>
        <dbReference type="SAM" id="SignalP"/>
    </source>
</evidence>
<protein>
    <recommendedName>
        <fullName evidence="5">Right handed beta helix domain-containing protein</fullName>
    </recommendedName>
</protein>
<gene>
    <name evidence="3" type="ORF">M9Y10_003090</name>
</gene>
<keyword evidence="1" id="KW-0472">Membrane</keyword>
<evidence type="ECO:0000256" key="1">
    <source>
        <dbReference type="SAM" id="Phobius"/>
    </source>
</evidence>
<organism evidence="3 4">
    <name type="scientific">Tritrichomonas musculus</name>
    <dbReference type="NCBI Taxonomy" id="1915356"/>
    <lineage>
        <taxon>Eukaryota</taxon>
        <taxon>Metamonada</taxon>
        <taxon>Parabasalia</taxon>
        <taxon>Tritrichomonadida</taxon>
        <taxon>Tritrichomonadidae</taxon>
        <taxon>Tritrichomonas</taxon>
    </lineage>
</organism>
<name>A0ABR2JNU2_9EUKA</name>
<feature type="chain" id="PRO_5047403918" description="Right handed beta helix domain-containing protein" evidence="2">
    <location>
        <begin position="21"/>
        <end position="893"/>
    </location>
</feature>
<proteinExistence type="predicted"/>
<dbReference type="SUPFAM" id="SSF51126">
    <property type="entry name" value="Pectin lyase-like"/>
    <property type="match status" value="3"/>
</dbReference>
<keyword evidence="1" id="KW-0812">Transmembrane</keyword>
<dbReference type="InterPro" id="IPR011050">
    <property type="entry name" value="Pectin_lyase_fold/virulence"/>
</dbReference>
<accession>A0ABR2JNU2</accession>
<feature type="signal peptide" evidence="2">
    <location>
        <begin position="1"/>
        <end position="20"/>
    </location>
</feature>
<comment type="caution">
    <text evidence="3">The sequence shown here is derived from an EMBL/GenBank/DDBJ whole genome shotgun (WGS) entry which is preliminary data.</text>
</comment>